<evidence type="ECO:0000313" key="4">
    <source>
        <dbReference type="Proteomes" id="UP000094385"/>
    </source>
</evidence>
<feature type="compositionally biased region" description="Basic residues" evidence="2">
    <location>
        <begin position="1"/>
        <end position="12"/>
    </location>
</feature>
<evidence type="ECO:0000256" key="1">
    <source>
        <dbReference type="SAM" id="Coils"/>
    </source>
</evidence>
<organism evidence="3 4">
    <name type="scientific">Lipomyces starkeyi NRRL Y-11557</name>
    <dbReference type="NCBI Taxonomy" id="675824"/>
    <lineage>
        <taxon>Eukaryota</taxon>
        <taxon>Fungi</taxon>
        <taxon>Dikarya</taxon>
        <taxon>Ascomycota</taxon>
        <taxon>Saccharomycotina</taxon>
        <taxon>Lipomycetes</taxon>
        <taxon>Lipomycetales</taxon>
        <taxon>Lipomycetaceae</taxon>
        <taxon>Lipomyces</taxon>
    </lineage>
</organism>
<sequence length="331" mass="36058">MKKSVIKRRKRVAPPVTPNALPPVQYPPEQQQQGFEASSQQYRPVSGGGSESDEDGESGANQGPTQRSQLRSPYSGPHDDNESLPRYLPQIFGPRSVDQLSRPQQQQSLQAYPPVPSVAPENSSAIRRLGVPSWKHSPSHSAASTPPPPIDFTGAFRSTSPTSSSTLLPRPNLPAMTDRSKSPIDVNVDGAEQQSEESSRLPPIQYPLNQPTEGRIQVLATKRRNSDTEGNAPATASEIARVNSISSILNPSSSSTVVSSQTTTSSEPGALPASNRGFDIPVDIRGDAEKVREFLRSKRQKIEDELESHRRAIAESENLLAIYEQELNELK</sequence>
<keyword evidence="1" id="KW-0175">Coiled coil</keyword>
<evidence type="ECO:0000313" key="3">
    <source>
        <dbReference type="EMBL" id="ODQ71662.1"/>
    </source>
</evidence>
<feature type="compositionally biased region" description="Low complexity" evidence="2">
    <location>
        <begin position="157"/>
        <end position="170"/>
    </location>
</feature>
<dbReference type="AlphaFoldDB" id="A0A1E3Q3C0"/>
<feature type="compositionally biased region" description="Low complexity" evidence="2">
    <location>
        <begin position="249"/>
        <end position="266"/>
    </location>
</feature>
<feature type="coiled-coil region" evidence="1">
    <location>
        <begin position="285"/>
        <end position="326"/>
    </location>
</feature>
<name>A0A1E3Q3C0_LIPST</name>
<dbReference type="EMBL" id="KV454297">
    <property type="protein sequence ID" value="ODQ71662.1"/>
    <property type="molecule type" value="Genomic_DNA"/>
</dbReference>
<protein>
    <submittedName>
        <fullName evidence="3">Uncharacterized protein</fullName>
    </submittedName>
</protein>
<feature type="region of interest" description="Disordered" evidence="2">
    <location>
        <begin position="249"/>
        <end position="280"/>
    </location>
</feature>
<dbReference type="Proteomes" id="UP000094385">
    <property type="component" value="Unassembled WGS sequence"/>
</dbReference>
<keyword evidence="4" id="KW-1185">Reference proteome</keyword>
<proteinExistence type="predicted"/>
<feature type="compositionally biased region" description="Polar residues" evidence="2">
    <location>
        <begin position="60"/>
        <end position="72"/>
    </location>
</feature>
<reference evidence="3 4" key="1">
    <citation type="journal article" date="2016" name="Proc. Natl. Acad. Sci. U.S.A.">
        <title>Comparative genomics of biotechnologically important yeasts.</title>
        <authorList>
            <person name="Riley R."/>
            <person name="Haridas S."/>
            <person name="Wolfe K.H."/>
            <person name="Lopes M.R."/>
            <person name="Hittinger C.T."/>
            <person name="Goeker M."/>
            <person name="Salamov A.A."/>
            <person name="Wisecaver J.H."/>
            <person name="Long T.M."/>
            <person name="Calvey C.H."/>
            <person name="Aerts A.L."/>
            <person name="Barry K.W."/>
            <person name="Choi C."/>
            <person name="Clum A."/>
            <person name="Coughlan A.Y."/>
            <person name="Deshpande S."/>
            <person name="Douglass A.P."/>
            <person name="Hanson S.J."/>
            <person name="Klenk H.-P."/>
            <person name="LaButti K.M."/>
            <person name="Lapidus A."/>
            <person name="Lindquist E.A."/>
            <person name="Lipzen A.M."/>
            <person name="Meier-Kolthoff J.P."/>
            <person name="Ohm R.A."/>
            <person name="Otillar R.P."/>
            <person name="Pangilinan J.L."/>
            <person name="Peng Y."/>
            <person name="Rokas A."/>
            <person name="Rosa C.A."/>
            <person name="Scheuner C."/>
            <person name="Sibirny A.A."/>
            <person name="Slot J.C."/>
            <person name="Stielow J.B."/>
            <person name="Sun H."/>
            <person name="Kurtzman C.P."/>
            <person name="Blackwell M."/>
            <person name="Grigoriev I.V."/>
            <person name="Jeffries T.W."/>
        </authorList>
    </citation>
    <scope>NUCLEOTIDE SEQUENCE [LARGE SCALE GENOMIC DNA]</scope>
    <source>
        <strain evidence="3 4">NRRL Y-11557</strain>
    </source>
</reference>
<accession>A0A1E3Q3C0</accession>
<feature type="compositionally biased region" description="Low complexity" evidence="2">
    <location>
        <begin position="27"/>
        <end position="41"/>
    </location>
</feature>
<feature type="region of interest" description="Disordered" evidence="2">
    <location>
        <begin position="1"/>
        <end position="212"/>
    </location>
</feature>
<gene>
    <name evidence="3" type="ORF">LIPSTDRAFT_4888</name>
</gene>
<feature type="compositionally biased region" description="Low complexity" evidence="2">
    <location>
        <begin position="99"/>
        <end position="110"/>
    </location>
</feature>
<dbReference type="OrthoDB" id="10523306at2759"/>
<feature type="compositionally biased region" description="Pro residues" evidence="2">
    <location>
        <begin position="15"/>
        <end position="26"/>
    </location>
</feature>
<evidence type="ECO:0000256" key="2">
    <source>
        <dbReference type="SAM" id="MobiDB-lite"/>
    </source>
</evidence>